<organism evidence="5 6">
    <name type="scientific">Haematococcus lacustris</name>
    <name type="common">Green alga</name>
    <name type="synonym">Haematococcus pluvialis</name>
    <dbReference type="NCBI Taxonomy" id="44745"/>
    <lineage>
        <taxon>Eukaryota</taxon>
        <taxon>Viridiplantae</taxon>
        <taxon>Chlorophyta</taxon>
        <taxon>core chlorophytes</taxon>
        <taxon>Chlorophyceae</taxon>
        <taxon>CS clade</taxon>
        <taxon>Chlamydomonadales</taxon>
        <taxon>Haematococcaceae</taxon>
        <taxon>Haematococcus</taxon>
    </lineage>
</organism>
<evidence type="ECO:0000259" key="4">
    <source>
        <dbReference type="SMART" id="SM00322"/>
    </source>
</evidence>
<dbReference type="SMART" id="SM00322">
    <property type="entry name" value="KH"/>
    <property type="match status" value="3"/>
</dbReference>
<dbReference type="PANTHER" id="PTHR10288">
    <property type="entry name" value="KH DOMAIN CONTAINING RNA BINDING PROTEIN"/>
    <property type="match status" value="1"/>
</dbReference>
<dbReference type="EMBL" id="BLLF01001206">
    <property type="protein sequence ID" value="GFH17824.1"/>
    <property type="molecule type" value="Genomic_DNA"/>
</dbReference>
<keyword evidence="6" id="KW-1185">Reference proteome</keyword>
<feature type="domain" description="K Homology" evidence="4">
    <location>
        <begin position="178"/>
        <end position="251"/>
    </location>
</feature>
<feature type="domain" description="K Homology" evidence="4">
    <location>
        <begin position="31"/>
        <end position="102"/>
    </location>
</feature>
<feature type="compositionally biased region" description="Basic and acidic residues" evidence="3">
    <location>
        <begin position="365"/>
        <end position="379"/>
    </location>
</feature>
<dbReference type="InterPro" id="IPR004088">
    <property type="entry name" value="KH_dom_type_1"/>
</dbReference>
<dbReference type="Gene3D" id="3.30.1370.10">
    <property type="entry name" value="K Homology domain, type 1"/>
    <property type="match status" value="3"/>
</dbReference>
<reference evidence="5 6" key="1">
    <citation type="submission" date="2020-02" db="EMBL/GenBank/DDBJ databases">
        <title>Draft genome sequence of Haematococcus lacustris strain NIES-144.</title>
        <authorList>
            <person name="Morimoto D."/>
            <person name="Nakagawa S."/>
            <person name="Yoshida T."/>
            <person name="Sawayama S."/>
        </authorList>
    </citation>
    <scope>NUCLEOTIDE SEQUENCE [LARGE SCALE GENOMIC DNA]</scope>
    <source>
        <strain evidence="5 6">NIES-144</strain>
    </source>
</reference>
<evidence type="ECO:0000256" key="3">
    <source>
        <dbReference type="SAM" id="MobiDB-lite"/>
    </source>
</evidence>
<keyword evidence="2" id="KW-0694">RNA-binding</keyword>
<gene>
    <name evidence="5" type="ORF">HaLaN_14532</name>
</gene>
<dbReference type="InterPro" id="IPR004087">
    <property type="entry name" value="KH_dom"/>
</dbReference>
<feature type="domain" description="K Homology" evidence="4">
    <location>
        <begin position="288"/>
        <end position="359"/>
    </location>
</feature>
<evidence type="ECO:0000256" key="1">
    <source>
        <dbReference type="ARBA" id="ARBA00022737"/>
    </source>
</evidence>
<dbReference type="PROSITE" id="PS50084">
    <property type="entry name" value="KH_TYPE_1"/>
    <property type="match status" value="3"/>
</dbReference>
<evidence type="ECO:0000313" key="6">
    <source>
        <dbReference type="Proteomes" id="UP000485058"/>
    </source>
</evidence>
<keyword evidence="1" id="KW-0677">Repeat</keyword>
<dbReference type="Proteomes" id="UP000485058">
    <property type="component" value="Unassembled WGS sequence"/>
</dbReference>
<dbReference type="GO" id="GO:0003723">
    <property type="term" value="F:RNA binding"/>
    <property type="evidence" value="ECO:0007669"/>
    <property type="project" value="UniProtKB-UniRule"/>
</dbReference>
<comment type="caution">
    <text evidence="5">The sequence shown here is derived from an EMBL/GenBank/DDBJ whole genome shotgun (WGS) entry which is preliminary data.</text>
</comment>
<evidence type="ECO:0000313" key="5">
    <source>
        <dbReference type="EMBL" id="GFH17824.1"/>
    </source>
</evidence>
<dbReference type="Pfam" id="PF00013">
    <property type="entry name" value="KH_1"/>
    <property type="match status" value="3"/>
</dbReference>
<feature type="non-terminal residue" evidence="5">
    <location>
        <position position="1"/>
    </location>
</feature>
<feature type="region of interest" description="Disordered" evidence="3">
    <location>
        <begin position="358"/>
        <end position="379"/>
    </location>
</feature>
<dbReference type="CDD" id="cd22437">
    <property type="entry name" value="KH-I_BTR1_rpt2"/>
    <property type="match status" value="1"/>
</dbReference>
<accession>A0A699ZFZ2</accession>
<name>A0A699ZFZ2_HAELA</name>
<sequence length="379" mass="40924">MEGEGVAFVAPDMAKYCDGSDQHPSIDSGTQQVATKLLVSNAIAGSVIGKAGANIEQLQRSSGARIQLSRAGEFYPGPGFLSGLSCCQDVRHVIHLLAAGTSDRVLLLSGMWHFNHWYSPAVFHKSSVALSYTSIYPMRATGCLHSVLTAIFLILEKVSRDAASSQSRNGRPAREDEREDEVKLALSRRLCGLLIGHKGQTVRDFISDSGATIRVQSLAELTPSDPERTIAVTGARDQVLRAVALVLNTLSMHEGFASYMETTLQLATNQGVVLPLRSSTTKSVLTQVRASLTLWLPNDDVGAILGRKGQHLVEIQQSARVTIKISDRAKMENNEREVSITGMYGAVKLAEAMVSEKLNQSRARAAREEGGPSGVPRDE</sequence>
<dbReference type="AlphaFoldDB" id="A0A699ZFZ2"/>
<evidence type="ECO:0000256" key="2">
    <source>
        <dbReference type="PROSITE-ProRule" id="PRU00117"/>
    </source>
</evidence>
<dbReference type="SUPFAM" id="SSF54791">
    <property type="entry name" value="Eukaryotic type KH-domain (KH-domain type I)"/>
    <property type="match status" value="3"/>
</dbReference>
<protein>
    <recommendedName>
        <fullName evidence="4">K Homology domain-containing protein</fullName>
    </recommendedName>
</protein>
<proteinExistence type="predicted"/>
<dbReference type="InterPro" id="IPR036612">
    <property type="entry name" value="KH_dom_type_1_sf"/>
</dbReference>